<dbReference type="EMBL" id="PFSI01000011">
    <property type="protein sequence ID" value="PJC24881.1"/>
    <property type="molecule type" value="Genomic_DNA"/>
</dbReference>
<reference evidence="2" key="1">
    <citation type="submission" date="2017-09" db="EMBL/GenBank/DDBJ databases">
        <title>Depth-based differentiation of microbial function through sediment-hosted aquifers and enrichment of novel symbionts in the deep terrestrial subsurface.</title>
        <authorList>
            <person name="Probst A.J."/>
            <person name="Ladd B."/>
            <person name="Jarett J.K."/>
            <person name="Geller-Mcgrath D.E."/>
            <person name="Sieber C.M.K."/>
            <person name="Emerson J.B."/>
            <person name="Anantharaman K."/>
            <person name="Thomas B.C."/>
            <person name="Malmstrom R."/>
            <person name="Stieglmeier M."/>
            <person name="Klingl A."/>
            <person name="Woyke T."/>
            <person name="Ryan C.M."/>
            <person name="Banfield J.F."/>
        </authorList>
    </citation>
    <scope>NUCLEOTIDE SEQUENCE [LARGE SCALE GENOMIC DNA]</scope>
</reference>
<accession>A0A2M8EQB9</accession>
<comment type="caution">
    <text evidence="1">The sequence shown here is derived from an EMBL/GenBank/DDBJ whole genome shotgun (WGS) entry which is preliminary data.</text>
</comment>
<dbReference type="Proteomes" id="UP000230251">
    <property type="component" value="Unassembled WGS sequence"/>
</dbReference>
<protein>
    <submittedName>
        <fullName evidence="1">Uncharacterized protein</fullName>
    </submittedName>
</protein>
<sequence length="226" mass="26650">MIHPHQSYLDEFKIAIDKLVPLTPAEIIDEANKLHKELSDDLDATTKQVYQALTLIGRKEFPYRKAYEELCAGDEEQRLQKLVFDRLDETVRQKLISVIKHGVILEDYVRSKLFEEQLSGDERYQVENAILLVDDELDNQCDERAHTRKKTFEELVDRWTKEATRLQSLIDRLRAMGEEDSKWKGEIDSVCDRLEEGWSVVERDPSEEEIIKELEYWNTVLHEVDE</sequence>
<dbReference type="AlphaFoldDB" id="A0A2M8EQB9"/>
<evidence type="ECO:0000313" key="2">
    <source>
        <dbReference type="Proteomes" id="UP000230251"/>
    </source>
</evidence>
<gene>
    <name evidence="1" type="ORF">CO057_00465</name>
</gene>
<name>A0A2M8EQB9_9BACT</name>
<evidence type="ECO:0000313" key="1">
    <source>
        <dbReference type="EMBL" id="PJC24881.1"/>
    </source>
</evidence>
<organism evidence="1 2">
    <name type="scientific">Candidatus Uhrbacteria bacterium CG_4_9_14_0_2_um_filter_41_50</name>
    <dbReference type="NCBI Taxonomy" id="1975031"/>
    <lineage>
        <taxon>Bacteria</taxon>
        <taxon>Candidatus Uhriibacteriota</taxon>
    </lineage>
</organism>
<proteinExistence type="predicted"/>